<feature type="domain" description="Peptidase C1A papain C-terminal" evidence="1">
    <location>
        <begin position="40"/>
        <end position="254"/>
    </location>
</feature>
<dbReference type="AlphaFoldDB" id="A0A848H0P8"/>
<reference evidence="2 3" key="1">
    <citation type="submission" date="2020-04" db="EMBL/GenBank/DDBJ databases">
        <title>Ramlibacter sp. G-1-2-2 isolated from soil.</title>
        <authorList>
            <person name="Dahal R.H."/>
        </authorList>
    </citation>
    <scope>NUCLEOTIDE SEQUENCE [LARGE SCALE GENOMIC DNA]</scope>
    <source>
        <strain evidence="2 3">G-1-2-2</strain>
    </source>
</reference>
<dbReference type="Proteomes" id="UP000541185">
    <property type="component" value="Unassembled WGS sequence"/>
</dbReference>
<name>A0A848H0P8_9BURK</name>
<sequence length="260" mass="28863">MPEGLRRRQPSRHGGFGWVRDLPDSRDFMYAAPLPHLGKLPPKVDLRPQCPAIYDQGQLGSCTANGIAAAIEFDQRKEKKTEFVPSRLFIYYNERAIEGHINEDSGAQIRDGVKSVAKVGAPPESMCPYDISKFTKKPSPAAYAEAKKDIVKVYARVPQVQSQMLGCLADGFPFVFGFTVYESFESDAVAKTGMVPMPAMGEQVLGGHCVVAVGYDSGTRHFIVRNSWGVGWGLQGYCMMPFEYLLNSQYSSDFWTIRTV</sequence>
<dbReference type="InterPro" id="IPR038765">
    <property type="entry name" value="Papain-like_cys_pep_sf"/>
</dbReference>
<keyword evidence="3" id="KW-1185">Reference proteome</keyword>
<dbReference type="SUPFAM" id="SSF54001">
    <property type="entry name" value="Cysteine proteinases"/>
    <property type="match status" value="1"/>
</dbReference>
<organism evidence="2 3">
    <name type="scientific">Ramlibacter agri</name>
    <dbReference type="NCBI Taxonomy" id="2728837"/>
    <lineage>
        <taxon>Bacteria</taxon>
        <taxon>Pseudomonadati</taxon>
        <taxon>Pseudomonadota</taxon>
        <taxon>Betaproteobacteria</taxon>
        <taxon>Burkholderiales</taxon>
        <taxon>Comamonadaceae</taxon>
        <taxon>Ramlibacter</taxon>
    </lineage>
</organism>
<dbReference type="SMART" id="SM00645">
    <property type="entry name" value="Pept_C1"/>
    <property type="match status" value="1"/>
</dbReference>
<dbReference type="CDD" id="cd02619">
    <property type="entry name" value="Peptidase_C1"/>
    <property type="match status" value="1"/>
</dbReference>
<dbReference type="PROSITE" id="PS00639">
    <property type="entry name" value="THIOL_PROTEASE_HIS"/>
    <property type="match status" value="1"/>
</dbReference>
<gene>
    <name evidence="2" type="ORF">HHL11_10315</name>
</gene>
<dbReference type="GO" id="GO:0008234">
    <property type="term" value="F:cysteine-type peptidase activity"/>
    <property type="evidence" value="ECO:0007669"/>
    <property type="project" value="InterPro"/>
</dbReference>
<dbReference type="Gene3D" id="3.90.70.10">
    <property type="entry name" value="Cysteine proteinases"/>
    <property type="match status" value="1"/>
</dbReference>
<comment type="caution">
    <text evidence="2">The sequence shown here is derived from an EMBL/GenBank/DDBJ whole genome shotgun (WGS) entry which is preliminary data.</text>
</comment>
<protein>
    <submittedName>
        <fullName evidence="2">C1 family peptidase</fullName>
    </submittedName>
</protein>
<evidence type="ECO:0000313" key="3">
    <source>
        <dbReference type="Proteomes" id="UP000541185"/>
    </source>
</evidence>
<dbReference type="GO" id="GO:0006508">
    <property type="term" value="P:proteolysis"/>
    <property type="evidence" value="ECO:0007669"/>
    <property type="project" value="InterPro"/>
</dbReference>
<evidence type="ECO:0000259" key="1">
    <source>
        <dbReference type="SMART" id="SM00645"/>
    </source>
</evidence>
<evidence type="ECO:0000313" key="2">
    <source>
        <dbReference type="EMBL" id="NML44144.1"/>
    </source>
</evidence>
<dbReference type="InterPro" id="IPR025660">
    <property type="entry name" value="Pept_his_AS"/>
</dbReference>
<accession>A0A848H0P8</accession>
<dbReference type="InterPro" id="IPR000668">
    <property type="entry name" value="Peptidase_C1A_C"/>
</dbReference>
<proteinExistence type="predicted"/>
<dbReference type="EMBL" id="JABBFX010000001">
    <property type="protein sequence ID" value="NML44144.1"/>
    <property type="molecule type" value="Genomic_DNA"/>
</dbReference>
<dbReference type="Pfam" id="PF00112">
    <property type="entry name" value="Peptidase_C1"/>
    <property type="match status" value="1"/>
</dbReference>